<sequence>MATEQSMWNTAKNFFSFSPEKPSTTAAPTERKELVNHPAVGEKKLRSPVKTFNADQTYMYEFGSLNLP</sequence>
<evidence type="ECO:0000313" key="2">
    <source>
        <dbReference type="EMBL" id="VDL67821.1"/>
    </source>
</evidence>
<feature type="compositionally biased region" description="Polar residues" evidence="1">
    <location>
        <begin position="1"/>
        <end position="27"/>
    </location>
</feature>
<evidence type="ECO:0000256" key="1">
    <source>
        <dbReference type="SAM" id="MobiDB-lite"/>
    </source>
</evidence>
<gene>
    <name evidence="2" type="ORF">NBR_LOCUS4232</name>
</gene>
<dbReference type="OMA" id="EQSIWST"/>
<keyword evidence="3" id="KW-1185">Reference proteome</keyword>
<dbReference type="EMBL" id="UYSL01007523">
    <property type="protein sequence ID" value="VDL67821.1"/>
    <property type="molecule type" value="Genomic_DNA"/>
</dbReference>
<organism evidence="4">
    <name type="scientific">Nippostrongylus brasiliensis</name>
    <name type="common">Rat hookworm</name>
    <dbReference type="NCBI Taxonomy" id="27835"/>
    <lineage>
        <taxon>Eukaryota</taxon>
        <taxon>Metazoa</taxon>
        <taxon>Ecdysozoa</taxon>
        <taxon>Nematoda</taxon>
        <taxon>Chromadorea</taxon>
        <taxon>Rhabditida</taxon>
        <taxon>Rhabditina</taxon>
        <taxon>Rhabditomorpha</taxon>
        <taxon>Strongyloidea</taxon>
        <taxon>Heligmosomidae</taxon>
        <taxon>Nippostrongylus</taxon>
    </lineage>
</organism>
<evidence type="ECO:0000313" key="3">
    <source>
        <dbReference type="Proteomes" id="UP000271162"/>
    </source>
</evidence>
<feature type="region of interest" description="Disordered" evidence="1">
    <location>
        <begin position="1"/>
        <end position="34"/>
    </location>
</feature>
<dbReference type="WBParaSite" id="NBR_0000423101-mRNA-1">
    <property type="protein sequence ID" value="NBR_0000423101-mRNA-1"/>
    <property type="gene ID" value="NBR_0000423101"/>
</dbReference>
<dbReference type="AlphaFoldDB" id="A0A0N4XNX9"/>
<name>A0A0N4XNX9_NIPBR</name>
<reference evidence="2 3" key="2">
    <citation type="submission" date="2018-11" db="EMBL/GenBank/DDBJ databases">
        <authorList>
            <consortium name="Pathogen Informatics"/>
        </authorList>
    </citation>
    <scope>NUCLEOTIDE SEQUENCE [LARGE SCALE GENOMIC DNA]</scope>
</reference>
<reference evidence="4" key="1">
    <citation type="submission" date="2017-02" db="UniProtKB">
        <authorList>
            <consortium name="WormBaseParasite"/>
        </authorList>
    </citation>
    <scope>IDENTIFICATION</scope>
</reference>
<protein>
    <submittedName>
        <fullName evidence="4">AGC-kinase C-terminal domain-containing protein</fullName>
    </submittedName>
</protein>
<dbReference type="Proteomes" id="UP000271162">
    <property type="component" value="Unassembled WGS sequence"/>
</dbReference>
<accession>A0A0N4XNX9</accession>
<evidence type="ECO:0000313" key="4">
    <source>
        <dbReference type="WBParaSite" id="NBR_0000423101-mRNA-1"/>
    </source>
</evidence>
<proteinExistence type="predicted"/>